<name>A0A2S3RI79_VIBVL</name>
<proteinExistence type="predicted"/>
<dbReference type="SUPFAM" id="SSF53335">
    <property type="entry name" value="S-adenosyl-L-methionine-dependent methyltransferases"/>
    <property type="match status" value="1"/>
</dbReference>
<evidence type="ECO:0000256" key="6">
    <source>
        <dbReference type="PIRNR" id="PIRNR000410"/>
    </source>
</evidence>
<dbReference type="GO" id="GO:0032259">
    <property type="term" value="P:methylation"/>
    <property type="evidence" value="ECO:0007669"/>
    <property type="project" value="UniProtKB-KW"/>
</dbReference>
<feature type="binding site" evidence="7">
    <location>
        <position position="87"/>
    </location>
    <ligand>
        <name>S-adenosyl-L-methionine</name>
        <dbReference type="ChEBI" id="CHEBI:59789"/>
    </ligand>
</feature>
<dbReference type="SMART" id="SM00138">
    <property type="entry name" value="MeTrc"/>
    <property type="match status" value="1"/>
</dbReference>
<dbReference type="PANTHER" id="PTHR24422:SF19">
    <property type="entry name" value="CHEMOTAXIS PROTEIN METHYLTRANSFERASE"/>
    <property type="match status" value="1"/>
</dbReference>
<dbReference type="RefSeq" id="WP_047111358.1">
    <property type="nucleotide sequence ID" value="NZ_CP151936.1"/>
</dbReference>
<dbReference type="PROSITE" id="PS50123">
    <property type="entry name" value="CHER"/>
    <property type="match status" value="1"/>
</dbReference>
<keyword evidence="4 6" id="KW-0808">Transferase</keyword>
<gene>
    <name evidence="9" type="ORF">CRN52_19145</name>
</gene>
<protein>
    <recommendedName>
        <fullName evidence="6">Chemotaxis protein methyltransferase</fullName>
        <ecNumber evidence="6">2.1.1.80</ecNumber>
    </recommendedName>
</protein>
<dbReference type="AlphaFoldDB" id="A0A2S3RI79"/>
<keyword evidence="3 6" id="KW-0489">Methyltransferase</keyword>
<dbReference type="InterPro" id="IPR036804">
    <property type="entry name" value="CheR_N_sf"/>
</dbReference>
<dbReference type="Pfam" id="PF03705">
    <property type="entry name" value="CheR_N"/>
    <property type="match status" value="1"/>
</dbReference>
<dbReference type="SUPFAM" id="SSF47757">
    <property type="entry name" value="Chemotaxis receptor methyltransferase CheR, N-terminal domain"/>
    <property type="match status" value="1"/>
</dbReference>
<feature type="binding site" evidence="7">
    <location>
        <position position="93"/>
    </location>
    <ligand>
        <name>S-adenosyl-L-methionine</name>
        <dbReference type="ChEBI" id="CHEBI:59789"/>
    </ligand>
</feature>
<dbReference type="EC" id="2.1.1.80" evidence="6"/>
<feature type="binding site" evidence="7">
    <location>
        <begin position="213"/>
        <end position="214"/>
    </location>
    <ligand>
        <name>S-adenosyl-L-methionine</name>
        <dbReference type="ChEBI" id="CHEBI:59789"/>
    </ligand>
</feature>
<evidence type="ECO:0000313" key="9">
    <source>
        <dbReference type="EMBL" id="POB43851.1"/>
    </source>
</evidence>
<sequence>MGRVLSSEVTLEPAQEFELTDKDFKYVQWFIHKHVGIFLSDHKRAMVYGRLSRKLREKGLKRFADYRECIENNQDDRMAFINALTTNKTHFFREIHHVEFLESQLFPYWRDQRKKQVRIWSAGCSTGEEPYSYLASIQQSGLWQAGVDCQLLATDLDTNVLQRAQQGIYEESALECIPTRYLKGNFLRGKGVQAGNIKAKECLKQHVAFRQLNLLDAWPMKQKFDLISCRNVMIYFDKPTQQRLIERFYHQLQDDGVLFLGHSESVGSDCQLFKHLGKTIYIKA</sequence>
<feature type="domain" description="CheR-type methyltransferase" evidence="8">
    <location>
        <begin position="12"/>
        <end position="284"/>
    </location>
</feature>
<dbReference type="InterPro" id="IPR022641">
    <property type="entry name" value="CheR_N"/>
</dbReference>
<feature type="binding site" evidence="7">
    <location>
        <position position="155"/>
    </location>
    <ligand>
        <name>S-adenosyl-L-methionine</name>
        <dbReference type="ChEBI" id="CHEBI:59789"/>
    </ligand>
</feature>
<dbReference type="PANTHER" id="PTHR24422">
    <property type="entry name" value="CHEMOTAXIS PROTEIN METHYLTRANSFERASE"/>
    <property type="match status" value="1"/>
</dbReference>
<feature type="binding site" evidence="7">
    <location>
        <position position="129"/>
    </location>
    <ligand>
        <name>S-adenosyl-L-methionine</name>
        <dbReference type="ChEBI" id="CHEBI:59789"/>
    </ligand>
</feature>
<feature type="binding site" evidence="7">
    <location>
        <begin position="230"/>
        <end position="231"/>
    </location>
    <ligand>
        <name>S-adenosyl-L-methionine</name>
        <dbReference type="ChEBI" id="CHEBI:59789"/>
    </ligand>
</feature>
<evidence type="ECO:0000259" key="8">
    <source>
        <dbReference type="PROSITE" id="PS50123"/>
    </source>
</evidence>
<evidence type="ECO:0000256" key="5">
    <source>
        <dbReference type="ARBA" id="ARBA00022691"/>
    </source>
</evidence>
<dbReference type="GO" id="GO:0008983">
    <property type="term" value="F:protein-glutamate O-methyltransferase activity"/>
    <property type="evidence" value="ECO:0007669"/>
    <property type="project" value="UniProtKB-EC"/>
</dbReference>
<dbReference type="PRINTS" id="PR00996">
    <property type="entry name" value="CHERMTFRASE"/>
</dbReference>
<dbReference type="InterPro" id="IPR029063">
    <property type="entry name" value="SAM-dependent_MTases_sf"/>
</dbReference>
<accession>A0A2S3RI79</accession>
<organism evidence="9 10">
    <name type="scientific">Vibrio vulnificus</name>
    <dbReference type="NCBI Taxonomy" id="672"/>
    <lineage>
        <taxon>Bacteria</taxon>
        <taxon>Pseudomonadati</taxon>
        <taxon>Pseudomonadota</taxon>
        <taxon>Gammaproteobacteria</taxon>
        <taxon>Vibrionales</taxon>
        <taxon>Vibrionaceae</taxon>
        <taxon>Vibrio</taxon>
    </lineage>
</organism>
<feature type="binding site" evidence="7">
    <location>
        <position position="89"/>
    </location>
    <ligand>
        <name>S-adenosyl-L-methionine</name>
        <dbReference type="ChEBI" id="CHEBI:59789"/>
    </ligand>
</feature>
<evidence type="ECO:0000256" key="1">
    <source>
        <dbReference type="ARBA" id="ARBA00001541"/>
    </source>
</evidence>
<evidence type="ECO:0000256" key="7">
    <source>
        <dbReference type="PIRSR" id="PIRSR000410-1"/>
    </source>
</evidence>
<dbReference type="Gene3D" id="3.40.50.150">
    <property type="entry name" value="Vaccinia Virus protein VP39"/>
    <property type="match status" value="1"/>
</dbReference>
<dbReference type="Gene3D" id="1.10.155.10">
    <property type="entry name" value="Chemotaxis receptor methyltransferase CheR, N-terminal domain"/>
    <property type="match status" value="1"/>
</dbReference>
<keyword evidence="5 6" id="KW-0949">S-adenosyl-L-methionine</keyword>
<comment type="catalytic activity">
    <reaction evidence="1 6">
        <text>L-glutamyl-[protein] + S-adenosyl-L-methionine = [protein]-L-glutamate 5-O-methyl ester + S-adenosyl-L-homocysteine</text>
        <dbReference type="Rhea" id="RHEA:24452"/>
        <dbReference type="Rhea" id="RHEA-COMP:10208"/>
        <dbReference type="Rhea" id="RHEA-COMP:10311"/>
        <dbReference type="ChEBI" id="CHEBI:29973"/>
        <dbReference type="ChEBI" id="CHEBI:57856"/>
        <dbReference type="ChEBI" id="CHEBI:59789"/>
        <dbReference type="ChEBI" id="CHEBI:82795"/>
        <dbReference type="EC" id="2.1.1.80"/>
    </reaction>
</comment>
<dbReference type="Pfam" id="PF01739">
    <property type="entry name" value="CheR"/>
    <property type="match status" value="1"/>
</dbReference>
<dbReference type="InterPro" id="IPR050903">
    <property type="entry name" value="Bact_Chemotaxis_MeTrfase"/>
</dbReference>
<comment type="function">
    <text evidence="2 6">Methylation of the membrane-bound methyl-accepting chemotaxis proteins (MCP) to form gamma-glutamyl methyl ester residues in MCP.</text>
</comment>
<dbReference type="PIRSF" id="PIRSF000410">
    <property type="entry name" value="CheR"/>
    <property type="match status" value="1"/>
</dbReference>
<evidence type="ECO:0000313" key="10">
    <source>
        <dbReference type="Proteomes" id="UP000237466"/>
    </source>
</evidence>
<dbReference type="Proteomes" id="UP000237466">
    <property type="component" value="Unassembled WGS sequence"/>
</dbReference>
<dbReference type="EMBL" id="PDGH01000126">
    <property type="protein sequence ID" value="POB43851.1"/>
    <property type="molecule type" value="Genomic_DNA"/>
</dbReference>
<reference evidence="9 10" key="1">
    <citation type="journal article" date="2018" name="Front. Microbiol.">
        <title>Phylogeny of Vibrio vulnificus from the Analysis of the Core-Genome: Implications for Intra-Species Taxonomy.</title>
        <authorList>
            <person name="Roig F.J."/>
            <person name="Gonzalez-Candelas F."/>
            <person name="Sanjuan E."/>
            <person name="Fouz B."/>
            <person name="Feil E.J."/>
            <person name="Llorens C."/>
            <person name="Baker-Austin C."/>
            <person name="Oliver J.D."/>
            <person name="Danin-Poleg Y."/>
            <person name="Gibas C.J."/>
            <person name="Kashi Y."/>
            <person name="Gulig P.A."/>
            <person name="Morrison S.S."/>
            <person name="Amaro C."/>
        </authorList>
    </citation>
    <scope>NUCLEOTIDE SEQUENCE [LARGE SCALE GENOMIC DNA]</scope>
    <source>
        <strain evidence="9 10">CECT4608</strain>
    </source>
</reference>
<evidence type="ECO:0000256" key="2">
    <source>
        <dbReference type="ARBA" id="ARBA00002759"/>
    </source>
</evidence>
<evidence type="ECO:0000256" key="3">
    <source>
        <dbReference type="ARBA" id="ARBA00022603"/>
    </source>
</evidence>
<comment type="caution">
    <text evidence="9">The sequence shown here is derived from an EMBL/GenBank/DDBJ whole genome shotgun (WGS) entry which is preliminary data.</text>
</comment>
<dbReference type="InterPro" id="IPR026024">
    <property type="entry name" value="Chemotaxis_MeTrfase_CheR"/>
</dbReference>
<dbReference type="InterPro" id="IPR022642">
    <property type="entry name" value="CheR_C"/>
</dbReference>
<dbReference type="InterPro" id="IPR000780">
    <property type="entry name" value="CheR_MeTrfase"/>
</dbReference>
<evidence type="ECO:0000256" key="4">
    <source>
        <dbReference type="ARBA" id="ARBA00022679"/>
    </source>
</evidence>